<feature type="transmembrane region" description="Helical" evidence="6">
    <location>
        <begin position="71"/>
        <end position="100"/>
    </location>
</feature>
<feature type="transmembrane region" description="Helical" evidence="6">
    <location>
        <begin position="154"/>
        <end position="181"/>
    </location>
</feature>
<dbReference type="SUPFAM" id="SSF103473">
    <property type="entry name" value="MFS general substrate transporter"/>
    <property type="match status" value="1"/>
</dbReference>
<dbReference type="PANTHER" id="PTHR23501">
    <property type="entry name" value="MAJOR FACILITATOR SUPERFAMILY"/>
    <property type="match status" value="1"/>
</dbReference>
<name>A0A0D2DFG0_9EURO</name>
<feature type="chain" id="PRO_5002240414" description="Major facilitator superfamily (MFS) profile domain-containing protein" evidence="7">
    <location>
        <begin position="17"/>
        <end position="344"/>
    </location>
</feature>
<organism evidence="8 9">
    <name type="scientific">Exophiala oligosperma</name>
    <dbReference type="NCBI Taxonomy" id="215243"/>
    <lineage>
        <taxon>Eukaryota</taxon>
        <taxon>Fungi</taxon>
        <taxon>Dikarya</taxon>
        <taxon>Ascomycota</taxon>
        <taxon>Pezizomycotina</taxon>
        <taxon>Eurotiomycetes</taxon>
        <taxon>Chaetothyriomycetidae</taxon>
        <taxon>Chaetothyriales</taxon>
        <taxon>Herpotrichiellaceae</taxon>
        <taxon>Exophiala</taxon>
    </lineage>
</organism>
<evidence type="ECO:0000313" key="8">
    <source>
        <dbReference type="EMBL" id="KIW41813.1"/>
    </source>
</evidence>
<evidence type="ECO:0000313" key="9">
    <source>
        <dbReference type="Proteomes" id="UP000053342"/>
    </source>
</evidence>
<dbReference type="GO" id="GO:0022857">
    <property type="term" value="F:transmembrane transporter activity"/>
    <property type="evidence" value="ECO:0007669"/>
    <property type="project" value="InterPro"/>
</dbReference>
<proteinExistence type="predicted"/>
<dbReference type="OrthoDB" id="4139357at2759"/>
<dbReference type="VEuPathDB" id="FungiDB:PV06_05420"/>
<evidence type="ECO:0000256" key="4">
    <source>
        <dbReference type="ARBA" id="ARBA00022989"/>
    </source>
</evidence>
<reference evidence="8 9" key="1">
    <citation type="submission" date="2015-01" db="EMBL/GenBank/DDBJ databases">
        <title>The Genome Sequence of Exophiala oligosperma CBS72588.</title>
        <authorList>
            <consortium name="The Broad Institute Genomics Platform"/>
            <person name="Cuomo C."/>
            <person name="de Hoog S."/>
            <person name="Gorbushina A."/>
            <person name="Stielow B."/>
            <person name="Teixiera M."/>
            <person name="Abouelleil A."/>
            <person name="Chapman S.B."/>
            <person name="Priest M."/>
            <person name="Young S.K."/>
            <person name="Wortman J."/>
            <person name="Nusbaum C."/>
            <person name="Birren B."/>
        </authorList>
    </citation>
    <scope>NUCLEOTIDE SEQUENCE [LARGE SCALE GENOMIC DNA]</scope>
    <source>
        <strain evidence="8 9">CBS 72588</strain>
    </source>
</reference>
<feature type="signal peptide" evidence="7">
    <location>
        <begin position="1"/>
        <end position="16"/>
    </location>
</feature>
<dbReference type="InterPro" id="IPR010573">
    <property type="entry name" value="MFS_Str1/Tri12-like"/>
</dbReference>
<dbReference type="AlphaFoldDB" id="A0A0D2DFG0"/>
<keyword evidence="3 6" id="KW-0812">Transmembrane</keyword>
<feature type="transmembrane region" description="Helical" evidence="6">
    <location>
        <begin position="120"/>
        <end position="142"/>
    </location>
</feature>
<keyword evidence="5 6" id="KW-0472">Membrane</keyword>
<keyword evidence="2" id="KW-0813">Transport</keyword>
<dbReference type="RefSeq" id="XP_016262029.1">
    <property type="nucleotide sequence ID" value="XM_016406425.1"/>
</dbReference>
<keyword evidence="4 6" id="KW-1133">Transmembrane helix</keyword>
<evidence type="ECO:0000256" key="7">
    <source>
        <dbReference type="SAM" id="SignalP"/>
    </source>
</evidence>
<accession>A0A0D2DFG0</accession>
<dbReference type="Gene3D" id="1.20.1250.20">
    <property type="entry name" value="MFS general substrate transporter like domains"/>
    <property type="match status" value="1"/>
</dbReference>
<evidence type="ECO:0000256" key="5">
    <source>
        <dbReference type="ARBA" id="ARBA00023136"/>
    </source>
</evidence>
<evidence type="ECO:0000256" key="2">
    <source>
        <dbReference type="ARBA" id="ARBA00022448"/>
    </source>
</evidence>
<dbReference type="InterPro" id="IPR036259">
    <property type="entry name" value="MFS_trans_sf"/>
</dbReference>
<evidence type="ECO:0000256" key="1">
    <source>
        <dbReference type="ARBA" id="ARBA00004141"/>
    </source>
</evidence>
<evidence type="ECO:0000256" key="6">
    <source>
        <dbReference type="SAM" id="Phobius"/>
    </source>
</evidence>
<comment type="subcellular location">
    <subcellularLocation>
        <location evidence="1">Membrane</location>
        <topology evidence="1">Multi-pass membrane protein</topology>
    </subcellularLocation>
</comment>
<keyword evidence="7" id="KW-0732">Signal</keyword>
<feature type="transmembrane region" description="Helical" evidence="6">
    <location>
        <begin position="245"/>
        <end position="271"/>
    </location>
</feature>
<feature type="transmembrane region" description="Helical" evidence="6">
    <location>
        <begin position="215"/>
        <end position="239"/>
    </location>
</feature>
<dbReference type="EMBL" id="KN847336">
    <property type="protein sequence ID" value="KIW41813.1"/>
    <property type="molecule type" value="Genomic_DNA"/>
</dbReference>
<protein>
    <recommendedName>
        <fullName evidence="10">Major facilitator superfamily (MFS) profile domain-containing protein</fullName>
    </recommendedName>
</protein>
<dbReference type="HOGENOM" id="CLU_821381_0_0_1"/>
<gene>
    <name evidence="8" type="ORF">PV06_05420</name>
</gene>
<dbReference type="Proteomes" id="UP000053342">
    <property type="component" value="Unassembled WGS sequence"/>
</dbReference>
<feature type="transmembrane region" description="Helical" evidence="6">
    <location>
        <begin position="32"/>
        <end position="50"/>
    </location>
</feature>
<evidence type="ECO:0000256" key="3">
    <source>
        <dbReference type="ARBA" id="ARBA00022692"/>
    </source>
</evidence>
<sequence length="344" mass="36814">MFVWVLSFGGFAPVVGRSFVEQTSVGRRGCYWLALAIEASSALLFFFFYHPPPFTLLHKGKRLTLKSCMDMLDLGGIILSGQVIGCIIGGAVLIAAFAAYQLYFPQPYPLLPAHIFKNTPYLMVVFSGLFITVSFYLNSFLWPIAAAGLYPGSLLSVGWITTCVGANILLGGILAGCFVKILCHHKWEMIIYNCIGAGFWAAMAGSNPGNKSTSIAVVVLASTVVGAVECIIYTLAMLLCDPEDLSLSFGVMASFRTLLASVATAIYGSVLTNKLTINILKYVIPVAIEQGLPASEIPSLIQGLSTGNPSALKGIAPSIIAASFTAFQHAYTVTFRLIYLSCLS</sequence>
<dbReference type="GO" id="GO:0005886">
    <property type="term" value="C:plasma membrane"/>
    <property type="evidence" value="ECO:0007669"/>
    <property type="project" value="TreeGrafter"/>
</dbReference>
<dbReference type="PANTHER" id="PTHR23501:SF109">
    <property type="entry name" value="MAJOR FACILITATOR SUPERFAMILY (MFS) PROFILE DOMAIN-CONTAINING PROTEIN-RELATED"/>
    <property type="match status" value="1"/>
</dbReference>
<keyword evidence="9" id="KW-1185">Reference proteome</keyword>
<evidence type="ECO:0008006" key="10">
    <source>
        <dbReference type="Google" id="ProtNLM"/>
    </source>
</evidence>
<dbReference type="GeneID" id="27357494"/>
<dbReference type="Pfam" id="PF06609">
    <property type="entry name" value="TRI12"/>
    <property type="match status" value="1"/>
</dbReference>